<evidence type="ECO:0008006" key="4">
    <source>
        <dbReference type="Google" id="ProtNLM"/>
    </source>
</evidence>
<evidence type="ECO:0000313" key="3">
    <source>
        <dbReference type="Proteomes" id="UP000186817"/>
    </source>
</evidence>
<protein>
    <recommendedName>
        <fullName evidence="4">Ion transport domain-containing protein</fullName>
    </recommendedName>
</protein>
<dbReference type="EMBL" id="LSRX01004394">
    <property type="protein sequence ID" value="OLP74010.1"/>
    <property type="molecule type" value="Genomic_DNA"/>
</dbReference>
<dbReference type="InterPro" id="IPR050818">
    <property type="entry name" value="KCNH_animal-type"/>
</dbReference>
<name>A0A1Q9BTS8_SYMMI</name>
<feature type="transmembrane region" description="Helical" evidence="1">
    <location>
        <begin position="12"/>
        <end position="35"/>
    </location>
</feature>
<dbReference type="OrthoDB" id="437862at2759"/>
<keyword evidence="1" id="KW-1133">Transmembrane helix</keyword>
<dbReference type="GO" id="GO:0042391">
    <property type="term" value="P:regulation of membrane potential"/>
    <property type="evidence" value="ECO:0007669"/>
    <property type="project" value="TreeGrafter"/>
</dbReference>
<evidence type="ECO:0000313" key="2">
    <source>
        <dbReference type="EMBL" id="OLP74010.1"/>
    </source>
</evidence>
<dbReference type="PANTHER" id="PTHR10217">
    <property type="entry name" value="VOLTAGE AND LIGAND GATED POTASSIUM CHANNEL"/>
    <property type="match status" value="1"/>
</dbReference>
<sequence>MLHPSGTLRAVWNLMVGAFVMYDLLVTPLLVFSLPEWLARYPMSLVVELFWSSDFVLTFFTGYYREGCLVMERCKVARHYAKTWMLFDFTLILIDWSVDVLDLLTQGSSFTQVF</sequence>
<keyword evidence="3" id="KW-1185">Reference proteome</keyword>
<dbReference type="Proteomes" id="UP000186817">
    <property type="component" value="Unassembled WGS sequence"/>
</dbReference>
<keyword evidence="1" id="KW-0812">Transmembrane</keyword>
<keyword evidence="1" id="KW-0472">Membrane</keyword>
<reference evidence="2 3" key="1">
    <citation type="submission" date="2016-02" db="EMBL/GenBank/DDBJ databases">
        <title>Genome analysis of coral dinoflagellate symbionts highlights evolutionary adaptations to a symbiotic lifestyle.</title>
        <authorList>
            <person name="Aranda M."/>
            <person name="Li Y."/>
            <person name="Liew Y.J."/>
            <person name="Baumgarten S."/>
            <person name="Simakov O."/>
            <person name="Wilson M."/>
            <person name="Piel J."/>
            <person name="Ashoor H."/>
            <person name="Bougouffa S."/>
            <person name="Bajic V.B."/>
            <person name="Ryu T."/>
            <person name="Ravasi T."/>
            <person name="Bayer T."/>
            <person name="Micklem G."/>
            <person name="Kim H."/>
            <person name="Bhak J."/>
            <person name="Lajeunesse T.C."/>
            <person name="Voolstra C.R."/>
        </authorList>
    </citation>
    <scope>NUCLEOTIDE SEQUENCE [LARGE SCALE GENOMIC DNA]</scope>
    <source>
        <strain evidence="2 3">CCMP2467</strain>
    </source>
</reference>
<dbReference type="PANTHER" id="PTHR10217:SF435">
    <property type="entry name" value="POTASSIUM VOLTAGE-GATED CHANNEL PROTEIN EAG"/>
    <property type="match status" value="1"/>
</dbReference>
<gene>
    <name evidence="2" type="ORF">AK812_SmicGene46580</name>
</gene>
<proteinExistence type="predicted"/>
<dbReference type="AlphaFoldDB" id="A0A1Q9BTS8"/>
<accession>A0A1Q9BTS8</accession>
<organism evidence="2 3">
    <name type="scientific">Symbiodinium microadriaticum</name>
    <name type="common">Dinoflagellate</name>
    <name type="synonym">Zooxanthella microadriatica</name>
    <dbReference type="NCBI Taxonomy" id="2951"/>
    <lineage>
        <taxon>Eukaryota</taxon>
        <taxon>Sar</taxon>
        <taxon>Alveolata</taxon>
        <taxon>Dinophyceae</taxon>
        <taxon>Suessiales</taxon>
        <taxon>Symbiodiniaceae</taxon>
        <taxon>Symbiodinium</taxon>
    </lineage>
</organism>
<comment type="caution">
    <text evidence="2">The sequence shown here is derived from an EMBL/GenBank/DDBJ whole genome shotgun (WGS) entry which is preliminary data.</text>
</comment>
<dbReference type="GO" id="GO:0005886">
    <property type="term" value="C:plasma membrane"/>
    <property type="evidence" value="ECO:0007669"/>
    <property type="project" value="TreeGrafter"/>
</dbReference>
<dbReference type="GO" id="GO:0005249">
    <property type="term" value="F:voltage-gated potassium channel activity"/>
    <property type="evidence" value="ECO:0007669"/>
    <property type="project" value="TreeGrafter"/>
</dbReference>
<evidence type="ECO:0000256" key="1">
    <source>
        <dbReference type="SAM" id="Phobius"/>
    </source>
</evidence>